<keyword evidence="3" id="KW-1133">Transmembrane helix</keyword>
<proteinExistence type="predicted"/>
<feature type="compositionally biased region" description="Acidic residues" evidence="2">
    <location>
        <begin position="588"/>
        <end position="599"/>
    </location>
</feature>
<feature type="compositionally biased region" description="Acidic residues" evidence="2">
    <location>
        <begin position="1088"/>
        <end position="1122"/>
    </location>
</feature>
<feature type="coiled-coil region" evidence="1">
    <location>
        <begin position="155"/>
        <end position="211"/>
    </location>
</feature>
<feature type="region of interest" description="Disordered" evidence="2">
    <location>
        <begin position="1050"/>
        <end position="1076"/>
    </location>
</feature>
<keyword evidence="3" id="KW-0472">Membrane</keyword>
<evidence type="ECO:0000256" key="3">
    <source>
        <dbReference type="SAM" id="Phobius"/>
    </source>
</evidence>
<protein>
    <recommendedName>
        <fullName evidence="7">Pilus assembly protein FimV</fullName>
    </recommendedName>
</protein>
<keyword evidence="3" id="KW-0812">Transmembrane</keyword>
<evidence type="ECO:0000313" key="5">
    <source>
        <dbReference type="EMBL" id="ASP48616.1"/>
    </source>
</evidence>
<gene>
    <name evidence="5" type="ORF">B5D82_13045</name>
</gene>
<feature type="compositionally biased region" description="Polar residues" evidence="2">
    <location>
        <begin position="1057"/>
        <end position="1066"/>
    </location>
</feature>
<feature type="region of interest" description="Disordered" evidence="2">
    <location>
        <begin position="1088"/>
        <end position="1140"/>
    </location>
</feature>
<sequence>MQKLLRLCLWQVLIVSISCFSLPISAEDGGIRIRGPKSTDAFPYDRYGPITGKDTLWNIALKVRPDPRLSVYQVMQALYENNPESFKDNNLNHMISGQYLKLPPIDVMRAINPDTAQQKSRSDDKAWQKKVVKVVKVAPKKVLLPEEASVNKKDLDAAKSEINVQLQAIDSTQQQRLATIQNDVLDSIDGLQSLLKENEALRQRLTSFNDQLGVMQSEVAKSKEIKIQMDDMISLQQELLTKAETREQALLLEKQKADLEEGNLMSSSWFVALMATLPAILVLSFLAILFRRKANKDNDESVAPIKKEQVVEAEAKPKNASTSEDLDTELTLDDELALNDDLSLDDELSIDLSENDEEHDDLFSDDLDSLDDDIIQLDDDLDDLDELEDLNLDSDSETISLDDDIIEGEALEGGQLDQSDLDSLFAGLEDELSTDDDKTFDSDQLDQSELDNILPDASESNLADNEPEDIDALLDAADEPDEVIDTPAINHISEVAEPADIDALLDAASEAKGTPIAEDAKEISDPDDIDDLLDAINGQGDTASDKDTSDKTEEAATELSDPDDIDDLLDAINGQGDTASDKDTSDKTEEDAIEVSDPDDIDALLESINDDSDTLSDEDAIEVSDPDDIDALLESINDDSDTLPDEAAIEVSDPDDIDALLESINDDSDTLPDEDAIEVSDPDDIDALLESINDDSDTLPDEDAIEVSDPDDIDALLESINDDSDTLPDEDAVDVSDPDDIDALLESINDDSDTLPDEDAIDVSDPDDIDALLESINDDSDTLPDEDAIDVSDPDDIDALLESINDDSDTLTDEDAVEVPDPDDIDALLDSVNDDEDTLKIEDKVEEASRSEDINESKAIIDQVGSLDSDVISNNDIATPDTPEIENTDLINDFTDEYVQSFIDTDFSKLSDDSVDESLEELDAPELDENLDKKPQHENSSDGSEEISDDFDIDALIDEVNHAPEANDEPLDIGDDVLDTDLLDSELLSEDKGKLTEESETIDEETLQALSGDFDESTLANLLNDEKATDDMVELSPDFTDRNVLADLLADDDNHTQSDLGKSVASNAEEVDGMKELDNLDFDDLLANIEEESSQSDSDEFEFSEDFEIGDDFELDTAEEDSDPKGNDSPKESEDKDFISVDSLLSDSLLDGKPTEPYEKMDIDVGLSEFPEFSGNITEDDVDDDDNGIAAKLDLAKVYIEIGDHDNAEVILLDVIKLGDAQQQFDAQQLLDNLKD</sequence>
<feature type="region of interest" description="Disordered" evidence="2">
    <location>
        <begin position="909"/>
        <end position="976"/>
    </location>
</feature>
<dbReference type="NCBIfam" id="TIGR03505">
    <property type="entry name" value="FimV_core"/>
    <property type="match status" value="1"/>
</dbReference>
<organism evidence="5 6">
    <name type="scientific">Cognaticolwellia beringensis</name>
    <dbReference type="NCBI Taxonomy" id="1967665"/>
    <lineage>
        <taxon>Bacteria</taxon>
        <taxon>Pseudomonadati</taxon>
        <taxon>Pseudomonadota</taxon>
        <taxon>Gammaproteobacteria</taxon>
        <taxon>Alteromonadales</taxon>
        <taxon>Colwelliaceae</taxon>
        <taxon>Cognaticolwellia</taxon>
    </lineage>
</organism>
<dbReference type="KEGG" id="cber:B5D82_13045"/>
<feature type="region of interest" description="Disordered" evidence="2">
    <location>
        <begin position="433"/>
        <end position="468"/>
    </location>
</feature>
<reference evidence="5 6" key="1">
    <citation type="submission" date="2017-08" db="EMBL/GenBank/DDBJ databases">
        <title>Complete genome of Colwellia sp. NB097-1, a psychrophile bacterium ioslated from Bering Sea.</title>
        <authorList>
            <person name="Chen X."/>
        </authorList>
    </citation>
    <scope>NUCLEOTIDE SEQUENCE [LARGE SCALE GENOMIC DNA]</scope>
    <source>
        <strain evidence="5 6">NB097-1</strain>
    </source>
</reference>
<feature type="region of interest" description="Disordered" evidence="2">
    <location>
        <begin position="510"/>
        <end position="599"/>
    </location>
</feature>
<evidence type="ECO:0000313" key="6">
    <source>
        <dbReference type="Proteomes" id="UP000202259"/>
    </source>
</evidence>
<keyword evidence="4" id="KW-0732">Signal</keyword>
<feature type="compositionally biased region" description="Basic and acidic residues" evidence="2">
    <location>
        <begin position="930"/>
        <end position="940"/>
    </location>
</feature>
<name>A0A222G9Q3_9GAMM</name>
<feature type="compositionally biased region" description="Acidic residues" evidence="2">
    <location>
        <begin position="943"/>
        <end position="957"/>
    </location>
</feature>
<feature type="compositionally biased region" description="Acidic residues" evidence="2">
    <location>
        <begin position="913"/>
        <end position="929"/>
    </location>
</feature>
<feature type="compositionally biased region" description="Basic and acidic residues" evidence="2">
    <location>
        <begin position="543"/>
        <end position="554"/>
    </location>
</feature>
<dbReference type="InterPro" id="IPR020012">
    <property type="entry name" value="LysM_FimV"/>
</dbReference>
<dbReference type="PROSITE" id="PS51257">
    <property type="entry name" value="PROKAR_LIPOPROTEIN"/>
    <property type="match status" value="1"/>
</dbReference>
<evidence type="ECO:0000256" key="4">
    <source>
        <dbReference type="SAM" id="SignalP"/>
    </source>
</evidence>
<feature type="compositionally biased region" description="Acidic residues" evidence="2">
    <location>
        <begin position="560"/>
        <end position="569"/>
    </location>
</feature>
<evidence type="ECO:0008006" key="7">
    <source>
        <dbReference type="Google" id="ProtNLM"/>
    </source>
</evidence>
<feature type="signal peptide" evidence="4">
    <location>
        <begin position="1"/>
        <end position="26"/>
    </location>
</feature>
<dbReference type="InterPro" id="IPR020011">
    <property type="entry name" value="FimV_C"/>
</dbReference>
<evidence type="ECO:0000256" key="1">
    <source>
        <dbReference type="SAM" id="Coils"/>
    </source>
</evidence>
<dbReference type="Proteomes" id="UP000202259">
    <property type="component" value="Chromosome"/>
</dbReference>
<feature type="compositionally biased region" description="Basic and acidic residues" evidence="2">
    <location>
        <begin position="1123"/>
        <end position="1139"/>
    </location>
</feature>
<accession>A0A222G9Q3</accession>
<dbReference type="RefSeq" id="WP_081152107.1">
    <property type="nucleotide sequence ID" value="NZ_CP020465.1"/>
</dbReference>
<evidence type="ECO:0000256" key="2">
    <source>
        <dbReference type="SAM" id="MobiDB-lite"/>
    </source>
</evidence>
<dbReference type="EMBL" id="CP020465">
    <property type="protein sequence ID" value="ASP48616.1"/>
    <property type="molecule type" value="Genomic_DNA"/>
</dbReference>
<dbReference type="InterPro" id="IPR038440">
    <property type="entry name" value="FimV_C_sf"/>
</dbReference>
<keyword evidence="1" id="KW-0175">Coiled coil</keyword>
<feature type="transmembrane region" description="Helical" evidence="3">
    <location>
        <begin position="269"/>
        <end position="290"/>
    </location>
</feature>
<feature type="region of interest" description="Disordered" evidence="2">
    <location>
        <begin position="803"/>
        <end position="824"/>
    </location>
</feature>
<dbReference type="AlphaFoldDB" id="A0A222G9Q3"/>
<keyword evidence="6" id="KW-1185">Reference proteome</keyword>
<feature type="chain" id="PRO_5012646163" description="Pilus assembly protein FimV" evidence="4">
    <location>
        <begin position="27"/>
        <end position="1236"/>
    </location>
</feature>
<feature type="compositionally biased region" description="Acidic residues" evidence="2">
    <location>
        <begin position="966"/>
        <end position="976"/>
    </location>
</feature>
<dbReference type="Gene3D" id="1.20.58.2200">
    <property type="match status" value="1"/>
</dbReference>
<dbReference type="OrthoDB" id="5298707at2"/>
<dbReference type="NCBIfam" id="TIGR03504">
    <property type="entry name" value="FimV_Cterm"/>
    <property type="match status" value="1"/>
</dbReference>